<reference evidence="1 2" key="1">
    <citation type="submission" date="2012-10" db="EMBL/GenBank/DDBJ databases">
        <authorList>
            <person name="Zafar N."/>
            <person name="Inman J."/>
            <person name="Hall N."/>
            <person name="Lorenzi H."/>
            <person name="Caler E."/>
        </authorList>
    </citation>
    <scope>NUCLEOTIDE SEQUENCE [LARGE SCALE GENOMIC DNA]</scope>
    <source>
        <strain evidence="1 2">IP1</strain>
    </source>
</reference>
<dbReference type="VEuPathDB" id="AmoebaDB:EIN_419330"/>
<dbReference type="Proteomes" id="UP000014680">
    <property type="component" value="Unassembled WGS sequence"/>
</dbReference>
<name>A0A0A1U1V5_ENTIV</name>
<dbReference type="InterPro" id="IPR026906">
    <property type="entry name" value="LRR_5"/>
</dbReference>
<dbReference type="PANTHER" id="PTHR45661:SF3">
    <property type="entry name" value="IG-LIKE DOMAIN-CONTAINING PROTEIN"/>
    <property type="match status" value="1"/>
</dbReference>
<accession>A0A0A1U1V5</accession>
<dbReference type="GeneID" id="14886973"/>
<evidence type="ECO:0000313" key="2">
    <source>
        <dbReference type="Proteomes" id="UP000014680"/>
    </source>
</evidence>
<dbReference type="KEGG" id="eiv:EIN_419330"/>
<evidence type="ECO:0008006" key="3">
    <source>
        <dbReference type="Google" id="ProtNLM"/>
    </source>
</evidence>
<keyword evidence="2" id="KW-1185">Reference proteome</keyword>
<dbReference type="Pfam" id="PF13306">
    <property type="entry name" value="LRR_5"/>
    <property type="match status" value="2"/>
</dbReference>
<dbReference type="SUPFAM" id="SSF52058">
    <property type="entry name" value="L domain-like"/>
    <property type="match status" value="2"/>
</dbReference>
<organism evidence="1 2">
    <name type="scientific">Entamoeba invadens IP1</name>
    <dbReference type="NCBI Taxonomy" id="370355"/>
    <lineage>
        <taxon>Eukaryota</taxon>
        <taxon>Amoebozoa</taxon>
        <taxon>Evosea</taxon>
        <taxon>Archamoebae</taxon>
        <taxon>Mastigamoebida</taxon>
        <taxon>Entamoebidae</taxon>
        <taxon>Entamoeba</taxon>
    </lineage>
</organism>
<dbReference type="AlphaFoldDB" id="A0A0A1U1V5"/>
<dbReference type="InterPro" id="IPR053139">
    <property type="entry name" value="Surface_bspA-like"/>
</dbReference>
<evidence type="ECO:0000313" key="1">
    <source>
        <dbReference type="EMBL" id="ELP88004.1"/>
    </source>
</evidence>
<dbReference type="Gene3D" id="3.80.10.10">
    <property type="entry name" value="Ribonuclease Inhibitor"/>
    <property type="match status" value="3"/>
</dbReference>
<dbReference type="PANTHER" id="PTHR45661">
    <property type="entry name" value="SURFACE ANTIGEN"/>
    <property type="match status" value="1"/>
</dbReference>
<dbReference type="InterPro" id="IPR032675">
    <property type="entry name" value="LRR_dom_sf"/>
</dbReference>
<dbReference type="RefSeq" id="XP_004254775.1">
    <property type="nucleotide sequence ID" value="XM_004254727.1"/>
</dbReference>
<gene>
    <name evidence="1" type="ORF">EIN_419330</name>
</gene>
<dbReference type="EMBL" id="KB206772">
    <property type="protein sequence ID" value="ELP88004.1"/>
    <property type="molecule type" value="Genomic_DNA"/>
</dbReference>
<protein>
    <recommendedName>
        <fullName evidence="3">Leucine rich repeat containing protein BspA family protein</fullName>
    </recommendedName>
</protein>
<proteinExistence type="predicted"/>
<sequence>MSKLSGFHMLTVVKYFVCFNDFVHLQMSCKKYRDTIEKLHFNPIPLTTKTRKYFTRLETLHLWNEKDENFGNTLSLTKTLSHENFYEIVVWFSVKSSVAENFVDKNYTFKNVEIDKALPSQSKYMVCRSIYSLTIEHTSLLNENLKIFEIPDGVTSIANHSLNGLTGVTKIAFPKSIKSIGLLNYDTMHSLKIIEIKSPITYIDNLAIFGNHNLIGLPLQRGITVTSLSTSFYSQTSQIDLPESVTKICELCFDNCTSLQAINLKTSIVSLGKQCFVDCSHLTSVTLTSHITSIETGCFRNCGNLLSLTIPNTIQRYEGCLFNGCVSLKNITIKSDVTSLGYNCFSYCKTLKKVVIPSNIKIIEDNCFEECEILSKIEVKGVVERLPRMCFYCCVSLKKAVITKGVIIIGESCFKLCISLSVINIPDGVNTIGHSCFEECKSLKTLQIPRSVVKIGERCFKGCDKLKTLIVSSRVVNKYLEISKNTNVINPKK</sequence>